<gene>
    <name evidence="2" type="ORF">L0U88_20500</name>
</gene>
<comment type="caution">
    <text evidence="2">The sequence shown here is derived from an EMBL/GenBank/DDBJ whole genome shotgun (WGS) entry which is preliminary data.</text>
</comment>
<evidence type="ECO:0000313" key="2">
    <source>
        <dbReference type="EMBL" id="MCF1717035.1"/>
    </source>
</evidence>
<dbReference type="Proteomes" id="UP001200145">
    <property type="component" value="Unassembled WGS sequence"/>
</dbReference>
<sequence>MTEIMYSIEEIKSFIVDKTGCEENEVTSNCDLMNDLGCSGDDFHELIDDYAKKYKVNMDNYLWYFHTDEEGHSNSIGRIFFRAPYERVKQIPVTPTILLESANEGKWLLTYPEHSLPKRRYDILINQIVVVLFIIFVIYKCAT</sequence>
<keyword evidence="1" id="KW-0812">Transmembrane</keyword>
<feature type="transmembrane region" description="Helical" evidence="1">
    <location>
        <begin position="121"/>
        <end position="139"/>
    </location>
</feature>
<protein>
    <submittedName>
        <fullName evidence="2">DUF1493 family protein</fullName>
    </submittedName>
</protein>
<dbReference type="Pfam" id="PF07377">
    <property type="entry name" value="DUF1493"/>
    <property type="match status" value="1"/>
</dbReference>
<dbReference type="RefSeq" id="WP_234868705.1">
    <property type="nucleotide sequence ID" value="NZ_JAKEVY010000009.1"/>
</dbReference>
<keyword evidence="3" id="KW-1185">Reference proteome</keyword>
<keyword evidence="1" id="KW-0472">Membrane</keyword>
<evidence type="ECO:0000313" key="3">
    <source>
        <dbReference type="Proteomes" id="UP001200145"/>
    </source>
</evidence>
<organism evidence="2 3">
    <name type="scientific">Flavihumibacter fluminis</name>
    <dbReference type="NCBI Taxonomy" id="2909236"/>
    <lineage>
        <taxon>Bacteria</taxon>
        <taxon>Pseudomonadati</taxon>
        <taxon>Bacteroidota</taxon>
        <taxon>Chitinophagia</taxon>
        <taxon>Chitinophagales</taxon>
        <taxon>Chitinophagaceae</taxon>
        <taxon>Flavihumibacter</taxon>
    </lineage>
</organism>
<accession>A0ABS9BMZ6</accession>
<proteinExistence type="predicted"/>
<dbReference type="EMBL" id="JAKEVY010000009">
    <property type="protein sequence ID" value="MCF1717035.1"/>
    <property type="molecule type" value="Genomic_DNA"/>
</dbReference>
<reference evidence="2 3" key="1">
    <citation type="submission" date="2022-01" db="EMBL/GenBank/DDBJ databases">
        <title>Flavihumibacter sp. nov., isolated from sediment of a river.</title>
        <authorList>
            <person name="Liu H."/>
        </authorList>
    </citation>
    <scope>NUCLEOTIDE SEQUENCE [LARGE SCALE GENOMIC DNA]</scope>
    <source>
        <strain evidence="2 3">RY-1</strain>
    </source>
</reference>
<evidence type="ECO:0000256" key="1">
    <source>
        <dbReference type="SAM" id="Phobius"/>
    </source>
</evidence>
<keyword evidence="1" id="KW-1133">Transmembrane helix</keyword>
<name>A0ABS9BMZ6_9BACT</name>
<dbReference type="InterPro" id="IPR010862">
    <property type="entry name" value="DUF1493"/>
</dbReference>